<name>A0A538T120_UNCEI</name>
<reference evidence="2 3" key="1">
    <citation type="journal article" date="2019" name="Nat. Microbiol.">
        <title>Mediterranean grassland soil C-N compound turnover is dependent on rainfall and depth, and is mediated by genomically divergent microorganisms.</title>
        <authorList>
            <person name="Diamond S."/>
            <person name="Andeer P.F."/>
            <person name="Li Z."/>
            <person name="Crits-Christoph A."/>
            <person name="Burstein D."/>
            <person name="Anantharaman K."/>
            <person name="Lane K.R."/>
            <person name="Thomas B.C."/>
            <person name="Pan C."/>
            <person name="Northen T.R."/>
            <person name="Banfield J.F."/>
        </authorList>
    </citation>
    <scope>NUCLEOTIDE SEQUENCE [LARGE SCALE GENOMIC DNA]</scope>
    <source>
        <strain evidence="2">WS_6</strain>
    </source>
</reference>
<proteinExistence type="predicted"/>
<dbReference type="AlphaFoldDB" id="A0A538T120"/>
<keyword evidence="1" id="KW-0732">Signal</keyword>
<evidence type="ECO:0000313" key="2">
    <source>
        <dbReference type="EMBL" id="TMQ57312.1"/>
    </source>
</evidence>
<dbReference type="Proteomes" id="UP000316852">
    <property type="component" value="Unassembled WGS sequence"/>
</dbReference>
<evidence type="ECO:0000256" key="1">
    <source>
        <dbReference type="SAM" id="SignalP"/>
    </source>
</evidence>
<comment type="caution">
    <text evidence="2">The sequence shown here is derived from an EMBL/GenBank/DDBJ whole genome shotgun (WGS) entry which is preliminary data.</text>
</comment>
<organism evidence="2 3">
    <name type="scientific">Eiseniibacteriota bacterium</name>
    <dbReference type="NCBI Taxonomy" id="2212470"/>
    <lineage>
        <taxon>Bacteria</taxon>
        <taxon>Candidatus Eiseniibacteriota</taxon>
    </lineage>
</organism>
<sequence length="136" mass="15483">MPRRLALLLGAAALLSIGLPSARARAEMTMFLGPTRILFVDADSVLLLATKEWLSANVRHQEKLLRHSIRMAYWASHIPPDMRMVFDALGYPTSRVLLTPVGHTEEWWYYGPLNPPLRFRDAVLIDTDRFEALLGR</sequence>
<evidence type="ECO:0000313" key="3">
    <source>
        <dbReference type="Proteomes" id="UP000316852"/>
    </source>
</evidence>
<feature type="chain" id="PRO_5021778605" evidence="1">
    <location>
        <begin position="27"/>
        <end position="136"/>
    </location>
</feature>
<accession>A0A538T120</accession>
<protein>
    <submittedName>
        <fullName evidence="2">Uncharacterized protein</fullName>
    </submittedName>
</protein>
<gene>
    <name evidence="2" type="ORF">E6K76_10720</name>
</gene>
<feature type="signal peptide" evidence="1">
    <location>
        <begin position="1"/>
        <end position="26"/>
    </location>
</feature>
<dbReference type="EMBL" id="VBOW01000066">
    <property type="protein sequence ID" value="TMQ57312.1"/>
    <property type="molecule type" value="Genomic_DNA"/>
</dbReference>